<accession>A0A1B0D8B0</accession>
<protein>
    <submittedName>
        <fullName evidence="2">Uncharacterized protein</fullName>
    </submittedName>
</protein>
<feature type="compositionally biased region" description="Polar residues" evidence="1">
    <location>
        <begin position="185"/>
        <end position="201"/>
    </location>
</feature>
<evidence type="ECO:0000313" key="3">
    <source>
        <dbReference type="Proteomes" id="UP000092462"/>
    </source>
</evidence>
<feature type="compositionally biased region" description="Low complexity" evidence="1">
    <location>
        <begin position="215"/>
        <end position="231"/>
    </location>
</feature>
<evidence type="ECO:0000313" key="2">
    <source>
        <dbReference type="EnsemblMetazoa" id="PPAI003783-PA"/>
    </source>
</evidence>
<proteinExistence type="predicted"/>
<feature type="region of interest" description="Disordered" evidence="1">
    <location>
        <begin position="182"/>
        <end position="231"/>
    </location>
</feature>
<feature type="region of interest" description="Disordered" evidence="1">
    <location>
        <begin position="54"/>
        <end position="83"/>
    </location>
</feature>
<dbReference type="EMBL" id="AJVK01004020">
    <property type="status" value="NOT_ANNOTATED_CDS"/>
    <property type="molecule type" value="Genomic_DNA"/>
</dbReference>
<reference evidence="2" key="1">
    <citation type="submission" date="2022-08" db="UniProtKB">
        <authorList>
            <consortium name="EnsemblMetazoa"/>
        </authorList>
    </citation>
    <scope>IDENTIFICATION</scope>
    <source>
        <strain evidence="2">Israel</strain>
    </source>
</reference>
<name>A0A1B0D8B0_PHLPP</name>
<dbReference type="VEuPathDB" id="VectorBase:PPAI003783"/>
<dbReference type="AlphaFoldDB" id="A0A1B0D8B0"/>
<dbReference type="Proteomes" id="UP000092462">
    <property type="component" value="Unassembled WGS sequence"/>
</dbReference>
<dbReference type="VEuPathDB" id="VectorBase:PPAPM1_007441"/>
<evidence type="ECO:0000256" key="1">
    <source>
        <dbReference type="SAM" id="MobiDB-lite"/>
    </source>
</evidence>
<dbReference type="EnsemblMetazoa" id="PPAI003783-RA">
    <property type="protein sequence ID" value="PPAI003783-PA"/>
    <property type="gene ID" value="PPAI003783"/>
</dbReference>
<sequence length="272" mass="28232">MPTSTTMSNAQHSGDDSSILITSSAVVSSPVTTVESNIGSIPNVLSDDIAQHQDATASNPLSSSPTPTGVLEDSSTPSISLLNGGTLRASNIITTSSGNSSHSNSSMMSGSANSVINFTHQQQVSDEGNSNLWPTGAEDIAAPSTHISVNGFSSGFQNYSAPLFNGGVSVAVAPNHQHPRRAITASHTGNGSGTNLVSGYSQHHGLSPTAIGRNSSMHQQSNMSGGQQQNHHQNLFKNSYPAWSNPPPSIAWPLQSNQNHQAALGAWNRGRS</sequence>
<organism evidence="2 3">
    <name type="scientific">Phlebotomus papatasi</name>
    <name type="common">Sandfly</name>
    <dbReference type="NCBI Taxonomy" id="29031"/>
    <lineage>
        <taxon>Eukaryota</taxon>
        <taxon>Metazoa</taxon>
        <taxon>Ecdysozoa</taxon>
        <taxon>Arthropoda</taxon>
        <taxon>Hexapoda</taxon>
        <taxon>Insecta</taxon>
        <taxon>Pterygota</taxon>
        <taxon>Neoptera</taxon>
        <taxon>Endopterygota</taxon>
        <taxon>Diptera</taxon>
        <taxon>Nematocera</taxon>
        <taxon>Psychodoidea</taxon>
        <taxon>Psychodidae</taxon>
        <taxon>Phlebotomus</taxon>
        <taxon>Phlebotomus</taxon>
    </lineage>
</organism>
<keyword evidence="3" id="KW-1185">Reference proteome</keyword>